<evidence type="ECO:0000256" key="4">
    <source>
        <dbReference type="ARBA" id="ARBA00022833"/>
    </source>
</evidence>
<dbReference type="AlphaFoldDB" id="A0AA47NX37"/>
<dbReference type="GO" id="GO:0008270">
    <property type="term" value="F:zinc ion binding"/>
    <property type="evidence" value="ECO:0007669"/>
    <property type="project" value="UniProtKB-KW"/>
</dbReference>
<dbReference type="Pfam" id="PF21886">
    <property type="entry name" value="BRF2-like_C_cyclin_rpt"/>
    <property type="match status" value="1"/>
</dbReference>
<dbReference type="Gene3D" id="1.10.472.10">
    <property type="entry name" value="Cyclin-like"/>
    <property type="match status" value="2"/>
</dbReference>
<gene>
    <name evidence="9" type="primary">brf2</name>
    <name evidence="9" type="ORF">N1851_020329</name>
</gene>
<evidence type="ECO:0000313" key="10">
    <source>
        <dbReference type="Proteomes" id="UP001174136"/>
    </source>
</evidence>
<evidence type="ECO:0000256" key="3">
    <source>
        <dbReference type="ARBA" id="ARBA00022771"/>
    </source>
</evidence>
<dbReference type="GO" id="GO:0005634">
    <property type="term" value="C:nucleus"/>
    <property type="evidence" value="ECO:0007669"/>
    <property type="project" value="TreeGrafter"/>
</dbReference>
<feature type="region of interest" description="Disordered" evidence="7">
    <location>
        <begin position="297"/>
        <end position="316"/>
    </location>
</feature>
<keyword evidence="5" id="KW-0805">Transcription regulation</keyword>
<dbReference type="SUPFAM" id="SSF47954">
    <property type="entry name" value="Cyclin-like"/>
    <property type="match status" value="1"/>
</dbReference>
<reference evidence="9" key="1">
    <citation type="journal article" date="2023" name="Front. Mar. Sci.">
        <title>A new Merluccius polli reference genome to investigate the effects of global change in West African waters.</title>
        <authorList>
            <person name="Mateo J.L."/>
            <person name="Blanco-Fernandez C."/>
            <person name="Garcia-Vazquez E."/>
            <person name="Machado-Schiaffino G."/>
        </authorList>
    </citation>
    <scope>NUCLEOTIDE SEQUENCE</scope>
    <source>
        <strain evidence="9">C29</strain>
        <tissue evidence="9">Fin</tissue>
    </source>
</reference>
<dbReference type="Proteomes" id="UP001174136">
    <property type="component" value="Unassembled WGS sequence"/>
</dbReference>
<keyword evidence="4" id="KW-0862">Zinc</keyword>
<dbReference type="InterPro" id="IPR054078">
    <property type="entry name" value="BRF2-like_C"/>
</dbReference>
<feature type="region of interest" description="Disordered" evidence="7">
    <location>
        <begin position="235"/>
        <end position="268"/>
    </location>
</feature>
<dbReference type="InterPro" id="IPR036915">
    <property type="entry name" value="Cyclin-like_sf"/>
</dbReference>
<keyword evidence="2" id="KW-0677">Repeat</keyword>
<evidence type="ECO:0000256" key="6">
    <source>
        <dbReference type="ARBA" id="ARBA00023163"/>
    </source>
</evidence>
<dbReference type="PANTHER" id="PTHR11618">
    <property type="entry name" value="TRANSCRIPTION INITIATION FACTOR IIB-RELATED"/>
    <property type="match status" value="1"/>
</dbReference>
<feature type="domain" description="BRF2-like C-terminal" evidence="8">
    <location>
        <begin position="81"/>
        <end position="216"/>
    </location>
</feature>
<evidence type="ECO:0000256" key="2">
    <source>
        <dbReference type="ARBA" id="ARBA00022737"/>
    </source>
</evidence>
<evidence type="ECO:0000256" key="7">
    <source>
        <dbReference type="SAM" id="MobiDB-lite"/>
    </source>
</evidence>
<sequence>MEELAEDFYRRSYSHASFLRLSLQKKEALVGCCVLVSCRLRNWPVAMGSITCLLETDPALVGGVYQELLKILDVDVPKTNITDILEAHCREYKLSSADVPEELAESSKDLATRSVALVELAADSWIVTGRHPIPIMMASIFLSWQSLKPTKTRLKYSLNKFCKLSKMPMNKTALTRVAEMKEVLWKLGQELPWRRVGEEMAPDDVLRNVADILQHRYALLRAALQTHEETLQTHKETLGTGIQPSTEDLRPEQGELKSVTGDSDEEDSLAPAAHWGKRMLFAPPCVRHPKIRRVDTAERADVNGDEEISDSEIDSYIRTPQEMRDYVQTQHALLSEDAQSKGE</sequence>
<keyword evidence="10" id="KW-1185">Reference proteome</keyword>
<dbReference type="GO" id="GO:0097550">
    <property type="term" value="C:transcription preinitiation complex"/>
    <property type="evidence" value="ECO:0007669"/>
    <property type="project" value="TreeGrafter"/>
</dbReference>
<evidence type="ECO:0000259" key="8">
    <source>
        <dbReference type="Pfam" id="PF21886"/>
    </source>
</evidence>
<name>A0AA47NX37_MERPO</name>
<keyword evidence="6" id="KW-0804">Transcription</keyword>
<dbReference type="EMBL" id="JAOPHQ010003715">
    <property type="protein sequence ID" value="KAK0141996.1"/>
    <property type="molecule type" value="Genomic_DNA"/>
</dbReference>
<dbReference type="PANTHER" id="PTHR11618:SF5">
    <property type="entry name" value="TRANSCRIPTION FACTOR IIIB 50 KDA SUBUNIT"/>
    <property type="match status" value="1"/>
</dbReference>
<protein>
    <submittedName>
        <fullName evidence="9">Transcription factor IIIB subunit</fullName>
    </submittedName>
</protein>
<comment type="similarity">
    <text evidence="1">Belongs to the TFIIB family.</text>
</comment>
<organism evidence="9 10">
    <name type="scientific">Merluccius polli</name>
    <name type="common">Benguela hake</name>
    <name type="synonym">Merluccius cadenati</name>
    <dbReference type="NCBI Taxonomy" id="89951"/>
    <lineage>
        <taxon>Eukaryota</taxon>
        <taxon>Metazoa</taxon>
        <taxon>Chordata</taxon>
        <taxon>Craniata</taxon>
        <taxon>Vertebrata</taxon>
        <taxon>Euteleostomi</taxon>
        <taxon>Actinopterygii</taxon>
        <taxon>Neopterygii</taxon>
        <taxon>Teleostei</taxon>
        <taxon>Neoteleostei</taxon>
        <taxon>Acanthomorphata</taxon>
        <taxon>Zeiogadaria</taxon>
        <taxon>Gadariae</taxon>
        <taxon>Gadiformes</taxon>
        <taxon>Gadoidei</taxon>
        <taxon>Merlucciidae</taxon>
        <taxon>Merluccius</taxon>
    </lineage>
</organism>
<dbReference type="GO" id="GO:0070897">
    <property type="term" value="P:transcription preinitiation complex assembly"/>
    <property type="evidence" value="ECO:0007669"/>
    <property type="project" value="InterPro"/>
</dbReference>
<dbReference type="GO" id="GO:0017025">
    <property type="term" value="F:TBP-class protein binding"/>
    <property type="evidence" value="ECO:0007669"/>
    <property type="project" value="TreeGrafter"/>
</dbReference>
<accession>A0AA47NX37</accession>
<evidence type="ECO:0000256" key="5">
    <source>
        <dbReference type="ARBA" id="ARBA00023015"/>
    </source>
</evidence>
<keyword evidence="3" id="KW-0479">Metal-binding</keyword>
<comment type="caution">
    <text evidence="9">The sequence shown here is derived from an EMBL/GenBank/DDBJ whole genome shotgun (WGS) entry which is preliminary data.</text>
</comment>
<evidence type="ECO:0000313" key="9">
    <source>
        <dbReference type="EMBL" id="KAK0141996.1"/>
    </source>
</evidence>
<evidence type="ECO:0000256" key="1">
    <source>
        <dbReference type="ARBA" id="ARBA00010857"/>
    </source>
</evidence>
<dbReference type="InterPro" id="IPR000812">
    <property type="entry name" value="TFIIB"/>
</dbReference>
<feature type="compositionally biased region" description="Acidic residues" evidence="7">
    <location>
        <begin position="303"/>
        <end position="313"/>
    </location>
</feature>
<proteinExistence type="inferred from homology"/>
<keyword evidence="3" id="KW-0863">Zinc-finger</keyword>